<proteinExistence type="predicted"/>
<dbReference type="EMBL" id="JABXYJ010000001">
    <property type="protein sequence ID" value="NVO76765.1"/>
    <property type="molecule type" value="Genomic_DNA"/>
</dbReference>
<feature type="chain" id="PRO_5032372106" evidence="1">
    <location>
        <begin position="26"/>
        <end position="294"/>
    </location>
</feature>
<feature type="signal peptide" evidence="1">
    <location>
        <begin position="1"/>
        <end position="25"/>
    </location>
</feature>
<evidence type="ECO:0000313" key="3">
    <source>
        <dbReference type="Proteomes" id="UP000588051"/>
    </source>
</evidence>
<dbReference type="Gene3D" id="3.40.190.10">
    <property type="entry name" value="Periplasmic binding protein-like II"/>
    <property type="match status" value="2"/>
</dbReference>
<evidence type="ECO:0000256" key="1">
    <source>
        <dbReference type="SAM" id="SignalP"/>
    </source>
</evidence>
<keyword evidence="1" id="KW-0732">Signal</keyword>
<dbReference type="AlphaFoldDB" id="A0A850QH46"/>
<dbReference type="RefSeq" id="WP_176802001.1">
    <property type="nucleotide sequence ID" value="NZ_JABXYJ010000001.1"/>
</dbReference>
<keyword evidence="3" id="KW-1185">Reference proteome</keyword>
<name>A0A850QH46_9BURK</name>
<evidence type="ECO:0000313" key="2">
    <source>
        <dbReference type="EMBL" id="NVO76765.1"/>
    </source>
</evidence>
<gene>
    <name evidence="2" type="ORF">HV832_02800</name>
</gene>
<dbReference type="SUPFAM" id="SSF53850">
    <property type="entry name" value="Periplasmic binding protein-like II"/>
    <property type="match status" value="1"/>
</dbReference>
<organism evidence="2 3">
    <name type="scientific">Undibacterium oligocarboniphilum</name>
    <dbReference type="NCBI Taxonomy" id="666702"/>
    <lineage>
        <taxon>Bacteria</taxon>
        <taxon>Pseudomonadati</taxon>
        <taxon>Pseudomonadota</taxon>
        <taxon>Betaproteobacteria</taxon>
        <taxon>Burkholderiales</taxon>
        <taxon>Oxalobacteraceae</taxon>
        <taxon>Undibacterium</taxon>
    </lineage>
</organism>
<accession>A0A850QH46</accession>
<sequence length="294" mass="33872">MSFIIHYICAGLLAILLSGVTTASAEITRVVYSRGEVANDTRYQDVIEILHTALEKTRPQWGDYTCTPSTLMMPGKRLLRELALPEHSINIAWYPTSKEMEQRFSAIRIPLRKGILGYRVAFIQQKQQSRINQINSAEDLKELRLGQGSGWSDNAIYAAHGISVVQAQYTQLFKMLAADRFDLFPRGVGEILTEYQQHQADNPELVIEKNLLIYYPFPYYFFFNKEDRTIKDRIEAGLRIMKKDGSFDVIFKKYNQQAIDKLNLKSRRIIRLSNPNLPADTPLNDSSLWYVPEK</sequence>
<comment type="caution">
    <text evidence="2">The sequence shown here is derived from an EMBL/GenBank/DDBJ whole genome shotgun (WGS) entry which is preliminary data.</text>
</comment>
<reference evidence="2 3" key="1">
    <citation type="submission" date="2020-06" db="EMBL/GenBank/DDBJ databases">
        <authorList>
            <person name="Qiu C."/>
            <person name="Liu Z."/>
        </authorList>
    </citation>
    <scope>NUCLEOTIDE SEQUENCE [LARGE SCALE GENOMIC DNA]</scope>
    <source>
        <strain evidence="2 3">EM 1</strain>
    </source>
</reference>
<protein>
    <submittedName>
        <fullName evidence="2">Transporter substrate-binding domain-containing protein</fullName>
    </submittedName>
</protein>
<dbReference type="Proteomes" id="UP000588051">
    <property type="component" value="Unassembled WGS sequence"/>
</dbReference>